<dbReference type="InterPro" id="IPR002197">
    <property type="entry name" value="HTH_Fis"/>
</dbReference>
<dbReference type="InterPro" id="IPR009057">
    <property type="entry name" value="Homeodomain-like_sf"/>
</dbReference>
<evidence type="ECO:0000259" key="9">
    <source>
        <dbReference type="PROSITE" id="PS50110"/>
    </source>
</evidence>
<dbReference type="Proteomes" id="UP000249061">
    <property type="component" value="Unassembled WGS sequence"/>
</dbReference>
<sequence length="470" mass="51585">MRLRARPSGCTSLRPPRRFADIGDQMPRLLLIDDDENYTFALTSLLKRGGHEVGAAHTAVAAVNEVKTGSYDVAFLDLRLPDADGLTLIVQLAAADPLLPIICLTGVEDTTAVVQAMRKGAVDYLTKPVDKQTLFHAVDKAVELARARRSGVGSVGMPIGEAPAWKRAQELILAAANAPRTTVLITGEPGVGKEVAASMVHRLSKRGSGPLVTANAACFTPSLMESELFGHEAGAFTGATKRNRGLFEQAEGGVLFLDEIGELPLDLQSKLLRVLEGHPFRRVGGSEEVTCDVRLVFATNRDLRELVKKGAFRADLYERLRVFEIPLPPLRERREDISHLANHFVAKLGAELGAPPIGLTHEALEALQRHAWPGNIRELRNVIERALVLSNGQPISVQHLPHELWTEHEETVSAAKLSDTVLLEEVERRHIVAVFRDTDENVTRTAERLGISRLALRRRLQLYGLKPVRS</sequence>
<dbReference type="FunFam" id="1.10.8.60:FF:000014">
    <property type="entry name" value="DNA-binding transcriptional regulator NtrC"/>
    <property type="match status" value="1"/>
</dbReference>
<dbReference type="InterPro" id="IPR003593">
    <property type="entry name" value="AAA+_ATPase"/>
</dbReference>
<evidence type="ECO:0000256" key="7">
    <source>
        <dbReference type="PROSITE-ProRule" id="PRU00169"/>
    </source>
</evidence>
<feature type="domain" description="Sigma-54 factor interaction" evidence="8">
    <location>
        <begin position="158"/>
        <end position="388"/>
    </location>
</feature>
<proteinExistence type="predicted"/>
<dbReference type="PANTHER" id="PTHR32071">
    <property type="entry name" value="TRANSCRIPTIONAL REGULATORY PROTEIN"/>
    <property type="match status" value="1"/>
</dbReference>
<evidence type="ECO:0000259" key="8">
    <source>
        <dbReference type="PROSITE" id="PS50045"/>
    </source>
</evidence>
<dbReference type="InterPro" id="IPR027417">
    <property type="entry name" value="P-loop_NTPase"/>
</dbReference>
<dbReference type="Pfam" id="PF25601">
    <property type="entry name" value="AAA_lid_14"/>
    <property type="match status" value="1"/>
</dbReference>
<keyword evidence="3" id="KW-0805">Transcription regulation</keyword>
<dbReference type="SMART" id="SM00382">
    <property type="entry name" value="AAA"/>
    <property type="match status" value="1"/>
</dbReference>
<dbReference type="SUPFAM" id="SSF52172">
    <property type="entry name" value="CheY-like"/>
    <property type="match status" value="1"/>
</dbReference>
<evidence type="ECO:0000256" key="2">
    <source>
        <dbReference type="ARBA" id="ARBA00022840"/>
    </source>
</evidence>
<keyword evidence="1" id="KW-0547">Nucleotide-binding</keyword>
<dbReference type="PROSITE" id="PS00688">
    <property type="entry name" value="SIGMA54_INTERACT_3"/>
    <property type="match status" value="1"/>
</dbReference>
<keyword evidence="5" id="KW-0010">Activator</keyword>
<dbReference type="Pfam" id="PF00072">
    <property type="entry name" value="Response_reg"/>
    <property type="match status" value="1"/>
</dbReference>
<keyword evidence="2" id="KW-0067">ATP-binding</keyword>
<dbReference type="GO" id="GO:0006355">
    <property type="term" value="P:regulation of DNA-templated transcription"/>
    <property type="evidence" value="ECO:0007669"/>
    <property type="project" value="InterPro"/>
</dbReference>
<feature type="domain" description="Response regulatory" evidence="9">
    <location>
        <begin position="28"/>
        <end position="142"/>
    </location>
</feature>
<reference evidence="10 11" key="1">
    <citation type="submission" date="2017-08" db="EMBL/GenBank/DDBJ databases">
        <title>Infants hospitalized years apart are colonized by the same room-sourced microbial strains.</title>
        <authorList>
            <person name="Brooks B."/>
            <person name="Olm M.R."/>
            <person name="Firek B.A."/>
            <person name="Baker R."/>
            <person name="Thomas B.C."/>
            <person name="Morowitz M.J."/>
            <person name="Banfield J.F."/>
        </authorList>
    </citation>
    <scope>NUCLEOTIDE SEQUENCE [LARGE SCALE GENOMIC DNA]</scope>
    <source>
        <strain evidence="10">S2_003_000_R2_14</strain>
    </source>
</reference>
<dbReference type="Gene3D" id="1.10.8.60">
    <property type="match status" value="1"/>
</dbReference>
<evidence type="ECO:0000256" key="1">
    <source>
        <dbReference type="ARBA" id="ARBA00022741"/>
    </source>
</evidence>
<evidence type="ECO:0000256" key="4">
    <source>
        <dbReference type="ARBA" id="ARBA00023125"/>
    </source>
</evidence>
<dbReference type="CDD" id="cd00156">
    <property type="entry name" value="REC"/>
    <property type="match status" value="1"/>
</dbReference>
<dbReference type="InterPro" id="IPR002078">
    <property type="entry name" value="Sigma_54_int"/>
</dbReference>
<dbReference type="Pfam" id="PF02954">
    <property type="entry name" value="HTH_8"/>
    <property type="match status" value="1"/>
</dbReference>
<keyword evidence="4" id="KW-0238">DNA-binding</keyword>
<dbReference type="InterPro" id="IPR011006">
    <property type="entry name" value="CheY-like_superfamily"/>
</dbReference>
<feature type="modified residue" description="4-aspartylphosphate" evidence="7">
    <location>
        <position position="77"/>
    </location>
</feature>
<dbReference type="InterPro" id="IPR058031">
    <property type="entry name" value="AAA_lid_NorR"/>
</dbReference>
<evidence type="ECO:0000256" key="5">
    <source>
        <dbReference type="ARBA" id="ARBA00023159"/>
    </source>
</evidence>
<dbReference type="SUPFAM" id="SSF52540">
    <property type="entry name" value="P-loop containing nucleoside triphosphate hydrolases"/>
    <property type="match status" value="1"/>
</dbReference>
<evidence type="ECO:0000256" key="3">
    <source>
        <dbReference type="ARBA" id="ARBA00023015"/>
    </source>
</evidence>
<dbReference type="GO" id="GO:0000160">
    <property type="term" value="P:phosphorelay signal transduction system"/>
    <property type="evidence" value="ECO:0007669"/>
    <property type="project" value="InterPro"/>
</dbReference>
<dbReference type="GO" id="GO:0043565">
    <property type="term" value="F:sequence-specific DNA binding"/>
    <property type="evidence" value="ECO:0007669"/>
    <property type="project" value="InterPro"/>
</dbReference>
<comment type="caution">
    <text evidence="10">The sequence shown here is derived from an EMBL/GenBank/DDBJ whole genome shotgun (WGS) entry which is preliminary data.</text>
</comment>
<dbReference type="InterPro" id="IPR025944">
    <property type="entry name" value="Sigma_54_int_dom_CS"/>
</dbReference>
<dbReference type="SMART" id="SM00448">
    <property type="entry name" value="REC"/>
    <property type="match status" value="1"/>
</dbReference>
<evidence type="ECO:0000313" key="11">
    <source>
        <dbReference type="Proteomes" id="UP000249061"/>
    </source>
</evidence>
<evidence type="ECO:0000313" key="10">
    <source>
        <dbReference type="EMBL" id="PZR07336.1"/>
    </source>
</evidence>
<evidence type="ECO:0008006" key="12">
    <source>
        <dbReference type="Google" id="ProtNLM"/>
    </source>
</evidence>
<dbReference type="PANTHER" id="PTHR32071:SF113">
    <property type="entry name" value="ALGINATE BIOSYNTHESIS TRANSCRIPTIONAL REGULATORY PROTEIN ALGB"/>
    <property type="match status" value="1"/>
</dbReference>
<dbReference type="AlphaFoldDB" id="A0A2W5T547"/>
<accession>A0A2W5T547</accession>
<dbReference type="Pfam" id="PF00158">
    <property type="entry name" value="Sigma54_activat"/>
    <property type="match status" value="1"/>
</dbReference>
<dbReference type="PROSITE" id="PS50110">
    <property type="entry name" value="RESPONSE_REGULATORY"/>
    <property type="match status" value="1"/>
</dbReference>
<dbReference type="GO" id="GO:0005524">
    <property type="term" value="F:ATP binding"/>
    <property type="evidence" value="ECO:0007669"/>
    <property type="project" value="UniProtKB-KW"/>
</dbReference>
<evidence type="ECO:0000256" key="6">
    <source>
        <dbReference type="ARBA" id="ARBA00023163"/>
    </source>
</evidence>
<dbReference type="SUPFAM" id="SSF46689">
    <property type="entry name" value="Homeodomain-like"/>
    <property type="match status" value="1"/>
</dbReference>
<keyword evidence="6" id="KW-0804">Transcription</keyword>
<dbReference type="Gene3D" id="3.40.50.2300">
    <property type="match status" value="1"/>
</dbReference>
<dbReference type="Gene3D" id="1.10.10.60">
    <property type="entry name" value="Homeodomain-like"/>
    <property type="match status" value="1"/>
</dbReference>
<name>A0A2W5T547_9BACT</name>
<organism evidence="10 11">
    <name type="scientific">Archangium gephyra</name>
    <dbReference type="NCBI Taxonomy" id="48"/>
    <lineage>
        <taxon>Bacteria</taxon>
        <taxon>Pseudomonadati</taxon>
        <taxon>Myxococcota</taxon>
        <taxon>Myxococcia</taxon>
        <taxon>Myxococcales</taxon>
        <taxon>Cystobacterineae</taxon>
        <taxon>Archangiaceae</taxon>
        <taxon>Archangium</taxon>
    </lineage>
</organism>
<dbReference type="InterPro" id="IPR001789">
    <property type="entry name" value="Sig_transdc_resp-reg_receiver"/>
</dbReference>
<dbReference type="CDD" id="cd00009">
    <property type="entry name" value="AAA"/>
    <property type="match status" value="1"/>
</dbReference>
<gene>
    <name evidence="10" type="ORF">DI536_28205</name>
</gene>
<dbReference type="Gene3D" id="3.40.50.300">
    <property type="entry name" value="P-loop containing nucleotide triphosphate hydrolases"/>
    <property type="match status" value="1"/>
</dbReference>
<dbReference type="PROSITE" id="PS50045">
    <property type="entry name" value="SIGMA54_INTERACT_4"/>
    <property type="match status" value="1"/>
</dbReference>
<dbReference type="EMBL" id="QFQP01000032">
    <property type="protein sequence ID" value="PZR07336.1"/>
    <property type="molecule type" value="Genomic_DNA"/>
</dbReference>
<protein>
    <recommendedName>
        <fullName evidence="12">Sigma-54-dependent Fis family transcriptional regulator</fullName>
    </recommendedName>
</protein>
<keyword evidence="7" id="KW-0597">Phosphoprotein</keyword>
<dbReference type="FunFam" id="3.40.50.300:FF:000006">
    <property type="entry name" value="DNA-binding transcriptional regulator NtrC"/>
    <property type="match status" value="1"/>
</dbReference>